<reference evidence="7" key="1">
    <citation type="journal article" date="2024" name="Int. J. Syst. Evol. Microbiol.">
        <title>Brooklawnia propionicigenes sp. nov., a facultatively anaerobic, propionate-producing bacterium isolated from a methanogenic reactor treating waste from cattle farms.</title>
        <authorList>
            <person name="Akita Y."/>
            <person name="Ueki A."/>
            <person name="Tonouchi A."/>
            <person name="Sugawara Y."/>
            <person name="Honma S."/>
            <person name="Kaku N."/>
            <person name="Ueki K."/>
        </authorList>
    </citation>
    <scope>NUCLEOTIDE SEQUENCE</scope>
    <source>
        <strain evidence="7">SH051</strain>
    </source>
</reference>
<dbReference type="Gene3D" id="1.10.357.10">
    <property type="entry name" value="Tetracycline Repressor, domain 2"/>
    <property type="match status" value="1"/>
</dbReference>
<keyword evidence="8" id="KW-1185">Reference proteome</keyword>
<proteinExistence type="predicted"/>
<dbReference type="Proteomes" id="UP001431656">
    <property type="component" value="Chromosome"/>
</dbReference>
<feature type="DNA-binding region" description="H-T-H motif" evidence="4">
    <location>
        <begin position="29"/>
        <end position="48"/>
    </location>
</feature>
<dbReference type="AlphaFoldDB" id="A0AAN0MEN9"/>
<dbReference type="InterPro" id="IPR001647">
    <property type="entry name" value="HTH_TetR"/>
</dbReference>
<dbReference type="PROSITE" id="PS50977">
    <property type="entry name" value="HTH_TETR_2"/>
    <property type="match status" value="1"/>
</dbReference>
<keyword evidence="2 4" id="KW-0238">DNA-binding</keyword>
<dbReference type="PANTHER" id="PTHR47506">
    <property type="entry name" value="TRANSCRIPTIONAL REGULATORY PROTEIN"/>
    <property type="match status" value="1"/>
</dbReference>
<dbReference type="InterPro" id="IPR036271">
    <property type="entry name" value="Tet_transcr_reg_TetR-rel_C_sf"/>
</dbReference>
<keyword evidence="1" id="KW-0805">Transcription regulation</keyword>
<keyword evidence="3" id="KW-0804">Transcription</keyword>
<dbReference type="InterPro" id="IPR011075">
    <property type="entry name" value="TetR_C"/>
</dbReference>
<protein>
    <submittedName>
        <fullName evidence="7">TetR/AcrR family transcriptional regulator</fullName>
    </submittedName>
</protein>
<dbReference type="Pfam" id="PF00440">
    <property type="entry name" value="TetR_N"/>
    <property type="match status" value="1"/>
</dbReference>
<evidence type="ECO:0000259" key="6">
    <source>
        <dbReference type="PROSITE" id="PS50977"/>
    </source>
</evidence>
<evidence type="ECO:0000313" key="7">
    <source>
        <dbReference type="EMBL" id="BEH00731.1"/>
    </source>
</evidence>
<dbReference type="InterPro" id="IPR009057">
    <property type="entry name" value="Homeodomain-like_sf"/>
</dbReference>
<evidence type="ECO:0000256" key="5">
    <source>
        <dbReference type="SAM" id="MobiDB-lite"/>
    </source>
</evidence>
<dbReference type="SUPFAM" id="SSF46689">
    <property type="entry name" value="Homeodomain-like"/>
    <property type="match status" value="1"/>
</dbReference>
<dbReference type="PRINTS" id="PR00455">
    <property type="entry name" value="HTHTETR"/>
</dbReference>
<dbReference type="KEGG" id="broo:brsh051_00120"/>
<dbReference type="Pfam" id="PF16925">
    <property type="entry name" value="TetR_C_13"/>
    <property type="match status" value="1"/>
</dbReference>
<feature type="domain" description="HTH tetR-type" evidence="6">
    <location>
        <begin position="6"/>
        <end position="66"/>
    </location>
</feature>
<accession>A0AAN0MEN9</accession>
<dbReference type="EMBL" id="AP028056">
    <property type="protein sequence ID" value="BEH00731.1"/>
    <property type="molecule type" value="Genomic_DNA"/>
</dbReference>
<evidence type="ECO:0000256" key="4">
    <source>
        <dbReference type="PROSITE-ProRule" id="PRU00335"/>
    </source>
</evidence>
<feature type="compositionally biased region" description="Low complexity" evidence="5">
    <location>
        <begin position="208"/>
        <end position="220"/>
    </location>
</feature>
<dbReference type="SUPFAM" id="SSF48498">
    <property type="entry name" value="Tetracyclin repressor-like, C-terminal domain"/>
    <property type="match status" value="1"/>
</dbReference>
<sequence length="220" mass="23662">MYSQGMESRERLVTAMSELMWERGYAATSPREVRERSGVGQGSMYHHFPSKRDLALAALQRNCDDLLPATTDLLTGPDDPMDKIAAYLTRPRPALKGCKVGRMTQDPLVATDPGLLAPVADAFATVHHHLTVVLREAAERGELSTAVDPERLAYLLSATIQGGYVLAIAAQDPRPYDDACAGALELLRASAPPAQRHDEPISTTNIPAAASASAASERND</sequence>
<feature type="region of interest" description="Disordered" evidence="5">
    <location>
        <begin position="191"/>
        <end position="220"/>
    </location>
</feature>
<gene>
    <name evidence="7" type="ORF">brsh051_00120</name>
</gene>
<dbReference type="PANTHER" id="PTHR47506:SF3">
    <property type="entry name" value="HTH-TYPE TRANSCRIPTIONAL REGULATOR LMRA"/>
    <property type="match status" value="1"/>
</dbReference>
<evidence type="ECO:0000256" key="1">
    <source>
        <dbReference type="ARBA" id="ARBA00023015"/>
    </source>
</evidence>
<evidence type="ECO:0000256" key="2">
    <source>
        <dbReference type="ARBA" id="ARBA00023125"/>
    </source>
</evidence>
<evidence type="ECO:0000256" key="3">
    <source>
        <dbReference type="ARBA" id="ARBA00023163"/>
    </source>
</evidence>
<name>A0AAN0MEN9_9ACTN</name>
<evidence type="ECO:0000313" key="8">
    <source>
        <dbReference type="Proteomes" id="UP001431656"/>
    </source>
</evidence>
<dbReference type="GO" id="GO:0003677">
    <property type="term" value="F:DNA binding"/>
    <property type="evidence" value="ECO:0007669"/>
    <property type="project" value="UniProtKB-UniRule"/>
</dbReference>
<organism evidence="7 8">
    <name type="scientific">Brooklawnia propionicigenes</name>
    <dbReference type="NCBI Taxonomy" id="3041175"/>
    <lineage>
        <taxon>Bacteria</taxon>
        <taxon>Bacillati</taxon>
        <taxon>Actinomycetota</taxon>
        <taxon>Actinomycetes</taxon>
        <taxon>Propionibacteriales</taxon>
        <taxon>Propionibacteriaceae</taxon>
        <taxon>Brooklawnia</taxon>
    </lineage>
</organism>